<dbReference type="GO" id="GO:0000978">
    <property type="term" value="F:RNA polymerase II cis-regulatory region sequence-specific DNA binding"/>
    <property type="evidence" value="ECO:0007669"/>
    <property type="project" value="TreeGrafter"/>
</dbReference>
<keyword evidence="4" id="KW-0804">Transcription</keyword>
<sequence length="599" mass="63969">MFNLNIPPSSLLGVEGSGGLCSKPNTPEILNSLIAMTNPLDNYNFSNNINCSNNNSTATTPASVTVRNFNANTQNTSQDSSHSSSSSTPLDSPAGTNTTPSVQQTCSQLIKAGLKLSIQSKRKLSTCDSSSGSEQPMSKCSRPNDEFDETTDDDSDLKATLPKGLTPEDEDRRRRRRERNKIAATKCRMKKRERTQNLIKEADQLDTQNVDLKNQVRILESERRKLLEMLQAHEPACVHHEGLNLPSKLLQSPAYKYLADLNLDDNSCNSSINGLNSPANINNNGSTITSNSSSQTPTQRTVIPPMSTIKFSRSNGFKAAAAVSAALTNQVSIVSQLPSLTQTSTLNHHTSQLPNGYCKPSPTPQELGYLNSPSQDSTSLCITAMHTPTHLTTTNTPTAHQTVISNSASSLMGHSMSDYIPNCDSSGLGLTLAHTPTTCSTPIGSNGGDNSALLASVASPMSCVSTPTTATEFVKNELVDSQSPYTTAQSAERFLFESNCDSFVDIKHAVNVHQPVNHNHGGPTLLQNSNIGGNILDFTSSLMGGNGSGIVSFHDQISIKNDYLHEADLLAQLTGEAGEFVDLDTGVAAAFMTNGGCLA</sequence>
<dbReference type="GO" id="GO:0000981">
    <property type="term" value="F:DNA-binding transcription factor activity, RNA polymerase II-specific"/>
    <property type="evidence" value="ECO:0007669"/>
    <property type="project" value="TreeGrafter"/>
</dbReference>
<dbReference type="SMART" id="SM00338">
    <property type="entry name" value="BRLZ"/>
    <property type="match status" value="1"/>
</dbReference>
<comment type="caution">
    <text evidence="9">The sequence shown here is derived from an EMBL/GenBank/DDBJ whole genome shotgun (WGS) entry which is preliminary data.</text>
</comment>
<dbReference type="GO" id="GO:0005634">
    <property type="term" value="C:nucleus"/>
    <property type="evidence" value="ECO:0007669"/>
    <property type="project" value="UniProtKB-SubCell"/>
</dbReference>
<dbReference type="PROSITE" id="PS00036">
    <property type="entry name" value="BZIP_BASIC"/>
    <property type="match status" value="1"/>
</dbReference>
<keyword evidence="10" id="KW-1185">Reference proteome</keyword>
<evidence type="ECO:0000313" key="10">
    <source>
        <dbReference type="Proteomes" id="UP000037069"/>
    </source>
</evidence>
<evidence type="ECO:0000256" key="2">
    <source>
        <dbReference type="ARBA" id="ARBA00023015"/>
    </source>
</evidence>
<evidence type="ECO:0000313" key="9">
    <source>
        <dbReference type="EMBL" id="KNC27981.1"/>
    </source>
</evidence>
<keyword evidence="5" id="KW-0539">Nucleus</keyword>
<feature type="compositionally biased region" description="Low complexity" evidence="7">
    <location>
        <begin position="73"/>
        <end position="93"/>
    </location>
</feature>
<gene>
    <name evidence="9" type="ORF">FF38_14491</name>
</gene>
<comment type="subcellular location">
    <subcellularLocation>
        <location evidence="1">Nucleus</location>
    </subcellularLocation>
</comment>
<reference evidence="9 10" key="1">
    <citation type="journal article" date="2015" name="Nat. Commun.">
        <title>Lucilia cuprina genome unlocks parasitic fly biology to underpin future interventions.</title>
        <authorList>
            <person name="Anstead C.A."/>
            <person name="Korhonen P.K."/>
            <person name="Young N.D."/>
            <person name="Hall R.S."/>
            <person name="Jex A.R."/>
            <person name="Murali S.C."/>
            <person name="Hughes D.S."/>
            <person name="Lee S.F."/>
            <person name="Perry T."/>
            <person name="Stroehlein A.J."/>
            <person name="Ansell B.R."/>
            <person name="Breugelmans B."/>
            <person name="Hofmann A."/>
            <person name="Qu J."/>
            <person name="Dugan S."/>
            <person name="Lee S.L."/>
            <person name="Chao H."/>
            <person name="Dinh H."/>
            <person name="Han Y."/>
            <person name="Doddapaneni H.V."/>
            <person name="Worley K.C."/>
            <person name="Muzny D.M."/>
            <person name="Ioannidis P."/>
            <person name="Waterhouse R.M."/>
            <person name="Zdobnov E.M."/>
            <person name="James P.J."/>
            <person name="Bagnall N.H."/>
            <person name="Kotze A.C."/>
            <person name="Gibbs R.A."/>
            <person name="Richards S."/>
            <person name="Batterham P."/>
            <person name="Gasser R.B."/>
        </authorList>
    </citation>
    <scope>NUCLEOTIDE SEQUENCE [LARGE SCALE GENOMIC DNA]</scope>
    <source>
        <strain evidence="9 10">LS</strain>
        <tissue evidence="9">Full body</tissue>
    </source>
</reference>
<feature type="compositionally biased region" description="Polar residues" evidence="7">
    <location>
        <begin position="126"/>
        <end position="138"/>
    </location>
</feature>
<feature type="coiled-coil region" evidence="6">
    <location>
        <begin position="195"/>
        <end position="229"/>
    </location>
</feature>
<evidence type="ECO:0000256" key="6">
    <source>
        <dbReference type="SAM" id="Coils"/>
    </source>
</evidence>
<feature type="region of interest" description="Disordered" evidence="7">
    <location>
        <begin position="73"/>
        <end position="103"/>
    </location>
</feature>
<dbReference type="Pfam" id="PF00170">
    <property type="entry name" value="bZIP_1"/>
    <property type="match status" value="1"/>
</dbReference>
<dbReference type="CDD" id="cd14722">
    <property type="entry name" value="bZIP_ATF3"/>
    <property type="match status" value="1"/>
</dbReference>
<dbReference type="PANTHER" id="PTHR23351">
    <property type="entry name" value="FOS TRANSCRIPTION FACTOR-RELATED"/>
    <property type="match status" value="1"/>
</dbReference>
<feature type="domain" description="BZIP" evidence="8">
    <location>
        <begin position="170"/>
        <end position="233"/>
    </location>
</feature>
<dbReference type="Proteomes" id="UP000037069">
    <property type="component" value="Unassembled WGS sequence"/>
</dbReference>
<feature type="region of interest" description="Disordered" evidence="7">
    <location>
        <begin position="346"/>
        <end position="372"/>
    </location>
</feature>
<dbReference type="PANTHER" id="PTHR23351:SF24">
    <property type="entry name" value="ACTIVATING TRANSCRIPTION FACTOR 3-RELATED"/>
    <property type="match status" value="1"/>
</dbReference>
<keyword evidence="3" id="KW-0238">DNA-binding</keyword>
<evidence type="ECO:0000256" key="5">
    <source>
        <dbReference type="ARBA" id="ARBA00023242"/>
    </source>
</evidence>
<keyword evidence="6" id="KW-0175">Coiled coil</keyword>
<dbReference type="OMA" id="MATFKFG"/>
<accession>A0A0L0C6W7</accession>
<evidence type="ECO:0000256" key="1">
    <source>
        <dbReference type="ARBA" id="ARBA00004123"/>
    </source>
</evidence>
<feature type="compositionally biased region" description="Low complexity" evidence="7">
    <location>
        <begin position="280"/>
        <end position="301"/>
    </location>
</feature>
<dbReference type="SUPFAM" id="SSF57959">
    <property type="entry name" value="Leucine zipper domain"/>
    <property type="match status" value="1"/>
</dbReference>
<feature type="region of interest" description="Disordered" evidence="7">
    <location>
        <begin position="122"/>
        <end position="180"/>
    </location>
</feature>
<evidence type="ECO:0000259" key="8">
    <source>
        <dbReference type="PROSITE" id="PS50217"/>
    </source>
</evidence>
<evidence type="ECO:0000256" key="4">
    <source>
        <dbReference type="ARBA" id="ARBA00023163"/>
    </source>
</evidence>
<dbReference type="InterPro" id="IPR000837">
    <property type="entry name" value="AP-1"/>
</dbReference>
<organism evidence="9 10">
    <name type="scientific">Lucilia cuprina</name>
    <name type="common">Green bottle fly</name>
    <name type="synonym">Australian sheep blowfly</name>
    <dbReference type="NCBI Taxonomy" id="7375"/>
    <lineage>
        <taxon>Eukaryota</taxon>
        <taxon>Metazoa</taxon>
        <taxon>Ecdysozoa</taxon>
        <taxon>Arthropoda</taxon>
        <taxon>Hexapoda</taxon>
        <taxon>Insecta</taxon>
        <taxon>Pterygota</taxon>
        <taxon>Neoptera</taxon>
        <taxon>Endopterygota</taxon>
        <taxon>Diptera</taxon>
        <taxon>Brachycera</taxon>
        <taxon>Muscomorpha</taxon>
        <taxon>Oestroidea</taxon>
        <taxon>Calliphoridae</taxon>
        <taxon>Luciliinae</taxon>
        <taxon>Lucilia</taxon>
    </lineage>
</organism>
<feature type="region of interest" description="Disordered" evidence="7">
    <location>
        <begin position="277"/>
        <end position="303"/>
    </location>
</feature>
<evidence type="ECO:0000256" key="7">
    <source>
        <dbReference type="SAM" id="MobiDB-lite"/>
    </source>
</evidence>
<dbReference type="EMBL" id="JRES01000833">
    <property type="protein sequence ID" value="KNC27981.1"/>
    <property type="molecule type" value="Genomic_DNA"/>
</dbReference>
<dbReference type="InterPro" id="IPR046347">
    <property type="entry name" value="bZIP_sf"/>
</dbReference>
<dbReference type="Gene3D" id="1.20.5.170">
    <property type="match status" value="1"/>
</dbReference>
<evidence type="ECO:0000256" key="3">
    <source>
        <dbReference type="ARBA" id="ARBA00023125"/>
    </source>
</evidence>
<keyword evidence="2" id="KW-0805">Transcription regulation</keyword>
<name>A0A0L0C6W7_LUCCU</name>
<dbReference type="InterPro" id="IPR004827">
    <property type="entry name" value="bZIP"/>
</dbReference>
<feature type="compositionally biased region" description="Acidic residues" evidence="7">
    <location>
        <begin position="146"/>
        <end position="155"/>
    </location>
</feature>
<feature type="compositionally biased region" description="Polar residues" evidence="7">
    <location>
        <begin position="94"/>
        <end position="103"/>
    </location>
</feature>
<protein>
    <recommendedName>
        <fullName evidence="8">BZIP domain-containing protein</fullName>
    </recommendedName>
</protein>
<dbReference type="OrthoDB" id="2596881at2759"/>
<dbReference type="AlphaFoldDB" id="A0A0L0C6W7"/>
<dbReference type="PRINTS" id="PR00042">
    <property type="entry name" value="LEUZIPPRFOS"/>
</dbReference>
<dbReference type="PROSITE" id="PS50217">
    <property type="entry name" value="BZIP"/>
    <property type="match status" value="1"/>
</dbReference>
<proteinExistence type="predicted"/>
<dbReference type="STRING" id="7375.A0A0L0C6W7"/>